<dbReference type="InterPro" id="IPR005119">
    <property type="entry name" value="LysR_subst-bd"/>
</dbReference>
<organism evidence="7 8">
    <name type="scientific">Vibrio kanaloae</name>
    <dbReference type="NCBI Taxonomy" id="170673"/>
    <lineage>
        <taxon>Bacteria</taxon>
        <taxon>Pseudomonadati</taxon>
        <taxon>Pseudomonadota</taxon>
        <taxon>Gammaproteobacteria</taxon>
        <taxon>Vibrionales</taxon>
        <taxon>Vibrionaceae</taxon>
        <taxon>Vibrio</taxon>
    </lineage>
</organism>
<evidence type="ECO:0000313" key="7">
    <source>
        <dbReference type="EMBL" id="TKF30581.1"/>
    </source>
</evidence>
<comment type="similarity">
    <text evidence="1">Belongs to the LysR transcriptional regulatory family.</text>
</comment>
<dbReference type="PROSITE" id="PS50931">
    <property type="entry name" value="HTH_LYSR"/>
    <property type="match status" value="1"/>
</dbReference>
<keyword evidence="3" id="KW-0238">DNA-binding</keyword>
<dbReference type="FunFam" id="1.10.10.10:FF:000001">
    <property type="entry name" value="LysR family transcriptional regulator"/>
    <property type="match status" value="1"/>
</dbReference>
<dbReference type="EMBL" id="JBGOOJ010000002">
    <property type="protein sequence ID" value="MEZ8089010.1"/>
    <property type="molecule type" value="Genomic_DNA"/>
</dbReference>
<dbReference type="InterPro" id="IPR036390">
    <property type="entry name" value="WH_DNA-bd_sf"/>
</dbReference>
<evidence type="ECO:0000313" key="6">
    <source>
        <dbReference type="EMBL" id="MEZ8089010.1"/>
    </source>
</evidence>
<dbReference type="Proteomes" id="UP000307574">
    <property type="component" value="Unassembled WGS sequence"/>
</dbReference>
<dbReference type="InterPro" id="IPR036388">
    <property type="entry name" value="WH-like_DNA-bd_sf"/>
</dbReference>
<comment type="caution">
    <text evidence="7">The sequence shown here is derived from an EMBL/GenBank/DDBJ whole genome shotgun (WGS) entry which is preliminary data.</text>
</comment>
<accession>A0A4U1WM34</accession>
<evidence type="ECO:0000256" key="4">
    <source>
        <dbReference type="ARBA" id="ARBA00023163"/>
    </source>
</evidence>
<dbReference type="RefSeq" id="WP_029627159.1">
    <property type="nucleotide sequence ID" value="NZ_AP025498.1"/>
</dbReference>
<dbReference type="SUPFAM" id="SSF46785">
    <property type="entry name" value="Winged helix' DNA-binding domain"/>
    <property type="match status" value="1"/>
</dbReference>
<dbReference type="InterPro" id="IPR058163">
    <property type="entry name" value="LysR-type_TF_proteobact-type"/>
</dbReference>
<dbReference type="Gene3D" id="3.40.190.290">
    <property type="match status" value="1"/>
</dbReference>
<dbReference type="SUPFAM" id="SSF53850">
    <property type="entry name" value="Periplasmic binding protein-like II"/>
    <property type="match status" value="1"/>
</dbReference>
<feature type="domain" description="HTH lysR-type" evidence="5">
    <location>
        <begin position="1"/>
        <end position="59"/>
    </location>
</feature>
<dbReference type="GO" id="GO:0043565">
    <property type="term" value="F:sequence-specific DNA binding"/>
    <property type="evidence" value="ECO:0007669"/>
    <property type="project" value="TreeGrafter"/>
</dbReference>
<dbReference type="Pfam" id="PF03466">
    <property type="entry name" value="LysR_substrate"/>
    <property type="match status" value="1"/>
</dbReference>
<evidence type="ECO:0000256" key="3">
    <source>
        <dbReference type="ARBA" id="ARBA00023125"/>
    </source>
</evidence>
<reference evidence="7 8" key="1">
    <citation type="submission" date="2019-04" db="EMBL/GenBank/DDBJ databases">
        <title>A reverse ecology approach based on a biological definition of microbial populations.</title>
        <authorList>
            <person name="Arevalo P."/>
            <person name="Vaninsberghe D."/>
            <person name="Elsherbini J."/>
            <person name="Gore J."/>
            <person name="Polz M."/>
        </authorList>
    </citation>
    <scope>NUCLEOTIDE SEQUENCE [LARGE SCALE GENOMIC DNA]</scope>
    <source>
        <strain evidence="7 8">10N.261.46.F4</strain>
    </source>
</reference>
<dbReference type="CDD" id="cd08422">
    <property type="entry name" value="PBP2_CrgA_like"/>
    <property type="match status" value="1"/>
</dbReference>
<dbReference type="EMBL" id="SYUV01000045">
    <property type="protein sequence ID" value="TKF30581.1"/>
    <property type="molecule type" value="Genomic_DNA"/>
</dbReference>
<dbReference type="Pfam" id="PF00126">
    <property type="entry name" value="HTH_1"/>
    <property type="match status" value="1"/>
</dbReference>
<dbReference type="InterPro" id="IPR000847">
    <property type="entry name" value="LysR_HTH_N"/>
</dbReference>
<keyword evidence="2" id="KW-0805">Transcription regulation</keyword>
<evidence type="ECO:0000313" key="8">
    <source>
        <dbReference type="Proteomes" id="UP000307574"/>
    </source>
</evidence>
<dbReference type="AlphaFoldDB" id="A0A4U1WM34"/>
<reference evidence="6 9" key="2">
    <citation type="submission" date="2024-06" db="EMBL/GenBank/DDBJ databases">
        <authorList>
            <person name="Steensen K."/>
            <person name="Seneca J."/>
            <person name="Bartlau N."/>
            <person name="Yu A.X."/>
            <person name="Polz M.F."/>
        </authorList>
    </citation>
    <scope>NUCLEOTIDE SEQUENCE [LARGE SCALE GENOMIC DNA]</scope>
    <source>
        <strain evidence="6 9">5S240</strain>
    </source>
</reference>
<keyword evidence="9" id="KW-1185">Reference proteome</keyword>
<protein>
    <submittedName>
        <fullName evidence="7">LysR family transcriptional regulator</fullName>
    </submittedName>
</protein>
<evidence type="ECO:0000259" key="5">
    <source>
        <dbReference type="PROSITE" id="PS50931"/>
    </source>
</evidence>
<dbReference type="Proteomes" id="UP001569177">
    <property type="component" value="Unassembled WGS sequence"/>
</dbReference>
<name>A0A4U1WM34_9VIBR</name>
<dbReference type="PANTHER" id="PTHR30537">
    <property type="entry name" value="HTH-TYPE TRANSCRIPTIONAL REGULATOR"/>
    <property type="match status" value="1"/>
</dbReference>
<keyword evidence="4" id="KW-0804">Transcription</keyword>
<dbReference type="Gene3D" id="1.10.10.10">
    <property type="entry name" value="Winged helix-like DNA-binding domain superfamily/Winged helix DNA-binding domain"/>
    <property type="match status" value="1"/>
</dbReference>
<evidence type="ECO:0000256" key="2">
    <source>
        <dbReference type="ARBA" id="ARBA00023015"/>
    </source>
</evidence>
<dbReference type="GO" id="GO:0003700">
    <property type="term" value="F:DNA-binding transcription factor activity"/>
    <property type="evidence" value="ECO:0007669"/>
    <property type="project" value="InterPro"/>
</dbReference>
<dbReference type="GeneID" id="93967711"/>
<evidence type="ECO:0000313" key="9">
    <source>
        <dbReference type="Proteomes" id="UP001569177"/>
    </source>
</evidence>
<sequence>MNILTLMETFSVVVDTGSFTAAAEKLGFSKSFISKQISTLEDDLGTRLLYRTTRKLSLSDEGGQFYKHCKIIMAEAENARAEVMDSQGAPKGKIRLTLPQSLIISGFGQLLIEFQLQYPEIELEVIASGRTEDLVEEGIDIALRVGQLEDSCLISRRLADCTFQVVASPQYIRKSGTPYQPADLMEHNCLIYSDSKINRGWPFLSPSGESITVKAKGSLTSNDGGLIVESILRGLGIGFGPSFLFKNDIEEGRLQLLLSDYYQPATTISALYPLNRNLSRRVRMLVDYLSERLSV</sequence>
<proteinExistence type="inferred from homology"/>
<dbReference type="PANTHER" id="PTHR30537:SF35">
    <property type="entry name" value="TRANSCRIPTIONAL REGULATORY PROTEIN"/>
    <property type="match status" value="1"/>
</dbReference>
<gene>
    <name evidence="6" type="ORF">ACED24_03005</name>
    <name evidence="7" type="ORF">FCV50_14045</name>
</gene>
<dbReference type="PRINTS" id="PR00039">
    <property type="entry name" value="HTHLYSR"/>
</dbReference>
<dbReference type="GO" id="GO:0006351">
    <property type="term" value="P:DNA-templated transcription"/>
    <property type="evidence" value="ECO:0007669"/>
    <property type="project" value="TreeGrafter"/>
</dbReference>
<evidence type="ECO:0000256" key="1">
    <source>
        <dbReference type="ARBA" id="ARBA00009437"/>
    </source>
</evidence>